<accession>G3MQY8</accession>
<evidence type="ECO:0000313" key="1">
    <source>
        <dbReference type="EMBL" id="AEO35906.1"/>
    </source>
</evidence>
<evidence type="ECO:0008006" key="2">
    <source>
        <dbReference type="Google" id="ProtNLM"/>
    </source>
</evidence>
<proteinExistence type="evidence at transcript level"/>
<dbReference type="PANTHER" id="PTHR33198:SF19">
    <property type="entry name" value="CCHC-TYPE DOMAIN-CONTAINING PROTEIN"/>
    <property type="match status" value="1"/>
</dbReference>
<dbReference type="EMBL" id="JO844289">
    <property type="protein sequence ID" value="AEO35906.1"/>
    <property type="molecule type" value="mRNA"/>
</dbReference>
<name>G3MQY8_AMBMU</name>
<dbReference type="PANTHER" id="PTHR33198">
    <property type="entry name" value="ANK_REP_REGION DOMAIN-CONTAINING PROTEIN-RELATED"/>
    <property type="match status" value="1"/>
</dbReference>
<organism evidence="1">
    <name type="scientific">Amblyomma maculatum</name>
    <name type="common">Gulf Coast tick</name>
    <dbReference type="NCBI Taxonomy" id="34609"/>
    <lineage>
        <taxon>Eukaryota</taxon>
        <taxon>Metazoa</taxon>
        <taxon>Ecdysozoa</taxon>
        <taxon>Arthropoda</taxon>
        <taxon>Chelicerata</taxon>
        <taxon>Arachnida</taxon>
        <taxon>Acari</taxon>
        <taxon>Parasitiformes</taxon>
        <taxon>Ixodida</taxon>
        <taxon>Ixodoidea</taxon>
        <taxon>Ixodidae</taxon>
        <taxon>Amblyomminae</taxon>
        <taxon>Amblyomma</taxon>
    </lineage>
</organism>
<protein>
    <recommendedName>
        <fullName evidence="2">Retrotransposon gag domain-containing protein</fullName>
    </recommendedName>
</protein>
<dbReference type="AlphaFoldDB" id="G3MQY8"/>
<reference evidence="1" key="1">
    <citation type="journal article" date="2011" name="PLoS ONE">
        <title>A deep insight into the sialotranscriptome of the gulf coast tick, Amblyomma maculatum.</title>
        <authorList>
            <person name="Karim S."/>
            <person name="Singh P."/>
            <person name="Ribeiro J.M."/>
        </authorList>
    </citation>
    <scope>NUCLEOTIDE SEQUENCE</scope>
    <source>
        <tissue evidence="1">Salivary gland</tissue>
    </source>
</reference>
<sequence length="167" mass="19181">MASQLGLMEPFDDSTSDWTSYDERLASYLKANKVPDDLQVDVFVSLIGPKTYQLLKYLTAPDKATSKSLTELRELLSKHLSPKPSIIAERAKFYRAVQRETQTIAQFVEDIRRLAQTCEFGSFLDDALRDKFVYGLRRIDIQRQLFVEDKHLTFQKAIDRALAAEAE</sequence>